<evidence type="ECO:0000256" key="4">
    <source>
        <dbReference type="ARBA" id="ARBA00023136"/>
    </source>
</evidence>
<keyword evidence="3 5" id="KW-1133">Transmembrane helix</keyword>
<reference evidence="8" key="1">
    <citation type="journal article" date="2019" name="Int. J. Syst. Evol. Microbiol.">
        <title>The Global Catalogue of Microorganisms (GCM) 10K type strain sequencing project: providing services to taxonomists for standard genome sequencing and annotation.</title>
        <authorList>
            <consortium name="The Broad Institute Genomics Platform"/>
            <consortium name="The Broad Institute Genome Sequencing Center for Infectious Disease"/>
            <person name="Wu L."/>
            <person name="Ma J."/>
        </authorList>
    </citation>
    <scope>NUCLEOTIDE SEQUENCE [LARGE SCALE GENOMIC DNA]</scope>
    <source>
        <strain evidence="8">CCUG 59189</strain>
    </source>
</reference>
<feature type="domain" description="TM2" evidence="6">
    <location>
        <begin position="27"/>
        <end position="81"/>
    </location>
</feature>
<dbReference type="InterPro" id="IPR007829">
    <property type="entry name" value="TM2"/>
</dbReference>
<dbReference type="PANTHER" id="PTHR21016:SF25">
    <property type="entry name" value="TM2 DOMAIN-CONTAINING PROTEIN DDB_G0277895-RELATED"/>
    <property type="match status" value="1"/>
</dbReference>
<keyword evidence="8" id="KW-1185">Reference proteome</keyword>
<comment type="caution">
    <text evidence="7">The sequence shown here is derived from an EMBL/GenBank/DDBJ whole genome shotgun (WGS) entry which is preliminary data.</text>
</comment>
<dbReference type="InterPro" id="IPR050932">
    <property type="entry name" value="TM2D1-3-like"/>
</dbReference>
<evidence type="ECO:0000259" key="6">
    <source>
        <dbReference type="Pfam" id="PF05154"/>
    </source>
</evidence>
<dbReference type="Pfam" id="PF05154">
    <property type="entry name" value="TM2"/>
    <property type="match status" value="1"/>
</dbReference>
<feature type="transmembrane region" description="Helical" evidence="5">
    <location>
        <begin position="31"/>
        <end position="50"/>
    </location>
</feature>
<feature type="transmembrane region" description="Helical" evidence="5">
    <location>
        <begin position="56"/>
        <end position="78"/>
    </location>
</feature>
<keyword evidence="2 5" id="KW-0812">Transmembrane</keyword>
<name>A0ABW3S578_9BACL</name>
<evidence type="ECO:0000256" key="2">
    <source>
        <dbReference type="ARBA" id="ARBA00022692"/>
    </source>
</evidence>
<dbReference type="EMBL" id="JBHTLM010000026">
    <property type="protein sequence ID" value="MFD1179186.1"/>
    <property type="molecule type" value="Genomic_DNA"/>
</dbReference>
<evidence type="ECO:0000256" key="1">
    <source>
        <dbReference type="ARBA" id="ARBA00004141"/>
    </source>
</evidence>
<comment type="subcellular location">
    <subcellularLocation>
        <location evidence="1">Membrane</location>
        <topology evidence="1">Multi-pass membrane protein</topology>
    </subcellularLocation>
</comment>
<dbReference type="RefSeq" id="WP_379321658.1">
    <property type="nucleotide sequence ID" value="NZ_JBHTLM010000026.1"/>
</dbReference>
<accession>A0ABW3S578</accession>
<keyword evidence="4 5" id="KW-0472">Membrane</keyword>
<evidence type="ECO:0000256" key="5">
    <source>
        <dbReference type="SAM" id="Phobius"/>
    </source>
</evidence>
<organism evidence="7 8">
    <name type="scientific">Paenibacillus puldeungensis</name>
    <dbReference type="NCBI Taxonomy" id="696536"/>
    <lineage>
        <taxon>Bacteria</taxon>
        <taxon>Bacillati</taxon>
        <taxon>Bacillota</taxon>
        <taxon>Bacilli</taxon>
        <taxon>Bacillales</taxon>
        <taxon>Paenibacillaceae</taxon>
        <taxon>Paenibacillus</taxon>
    </lineage>
</organism>
<dbReference type="Proteomes" id="UP001597262">
    <property type="component" value="Unassembled WGS sequence"/>
</dbReference>
<dbReference type="PANTHER" id="PTHR21016">
    <property type="entry name" value="BETA-AMYLOID BINDING PROTEIN-RELATED"/>
    <property type="match status" value="1"/>
</dbReference>
<evidence type="ECO:0000313" key="8">
    <source>
        <dbReference type="Proteomes" id="UP001597262"/>
    </source>
</evidence>
<evidence type="ECO:0000313" key="7">
    <source>
        <dbReference type="EMBL" id="MFD1179186.1"/>
    </source>
</evidence>
<gene>
    <name evidence="7" type="ORF">ACFQ3W_23235</name>
</gene>
<proteinExistence type="predicted"/>
<protein>
    <submittedName>
        <fullName evidence="7">TM2 domain-containing protein</fullName>
    </submittedName>
</protein>
<evidence type="ECO:0000256" key="3">
    <source>
        <dbReference type="ARBA" id="ARBA00022989"/>
    </source>
</evidence>
<sequence>MDYGISRKSQLDTRELLLLEAEVKSKGKNMVVAYVLWYFLGIFGGHRFYMGRNGSAIAQLILSITVFGMIATFVWWIVDAFLLHTWVKEHNAMVENRLIDQIFMDRGRSPEYPI</sequence>